<dbReference type="RefSeq" id="WP_058275672.1">
    <property type="nucleotide sequence ID" value="NZ_CANLTD010000002.1"/>
</dbReference>
<accession>A0A0P1EAG1</accession>
<protein>
    <submittedName>
        <fullName evidence="1">Uncharacterized protein</fullName>
    </submittedName>
</protein>
<sequence>MSIRIETEQPDAFSVRQTSTELDCESAVLLRATILPIFASAASWAGLTDILNDKGYRLVFRDGRMCLTDQTTGDRICGLRFLGLEFRDLVRRLGRPVVVARGHEADGDVLTARPTA</sequence>
<organism evidence="1 2">
    <name type="scientific">Ruegeria atlantica</name>
    <dbReference type="NCBI Taxonomy" id="81569"/>
    <lineage>
        <taxon>Bacteria</taxon>
        <taxon>Pseudomonadati</taxon>
        <taxon>Pseudomonadota</taxon>
        <taxon>Alphaproteobacteria</taxon>
        <taxon>Rhodobacterales</taxon>
        <taxon>Roseobacteraceae</taxon>
        <taxon>Ruegeria</taxon>
    </lineage>
</organism>
<proteinExistence type="predicted"/>
<dbReference type="AlphaFoldDB" id="A0A0P1EAG1"/>
<keyword evidence="2" id="KW-1185">Reference proteome</keyword>
<gene>
    <name evidence="1" type="ORF">RUM4293_04726</name>
</gene>
<reference evidence="2" key="1">
    <citation type="submission" date="2015-09" db="EMBL/GenBank/DDBJ databases">
        <authorList>
            <person name="Rodrigo-Torres L."/>
            <person name="Arahal D.R."/>
        </authorList>
    </citation>
    <scope>NUCLEOTIDE SEQUENCE [LARGE SCALE GENOMIC DNA]</scope>
    <source>
        <strain evidence="2">CECT 4293</strain>
    </source>
</reference>
<evidence type="ECO:0000313" key="1">
    <source>
        <dbReference type="EMBL" id="CUH45809.1"/>
    </source>
</evidence>
<dbReference type="Proteomes" id="UP000050786">
    <property type="component" value="Unassembled WGS sequence"/>
</dbReference>
<name>A0A0P1EAG1_9RHOB</name>
<dbReference type="EMBL" id="CYPS01000067">
    <property type="protein sequence ID" value="CUH45809.1"/>
    <property type="molecule type" value="Genomic_DNA"/>
</dbReference>
<evidence type="ECO:0000313" key="2">
    <source>
        <dbReference type="Proteomes" id="UP000050786"/>
    </source>
</evidence>